<evidence type="ECO:0000313" key="8">
    <source>
        <dbReference type="EMBL" id="MBB4066299.1"/>
    </source>
</evidence>
<dbReference type="CDD" id="cd08183">
    <property type="entry name" value="Fe-ADH-like"/>
    <property type="match status" value="1"/>
</dbReference>
<dbReference type="AlphaFoldDB" id="A0A7W6J7N1"/>
<evidence type="ECO:0000259" key="7">
    <source>
        <dbReference type="Pfam" id="PF25137"/>
    </source>
</evidence>
<evidence type="ECO:0000259" key="6">
    <source>
        <dbReference type="Pfam" id="PF00465"/>
    </source>
</evidence>
<evidence type="ECO:0000256" key="2">
    <source>
        <dbReference type="ARBA" id="ARBA00007358"/>
    </source>
</evidence>
<comment type="catalytic activity">
    <reaction evidence="5">
        <text>a primary alcohol + NAD(+) = an aldehyde + NADH + H(+)</text>
        <dbReference type="Rhea" id="RHEA:10736"/>
        <dbReference type="ChEBI" id="CHEBI:15378"/>
        <dbReference type="ChEBI" id="CHEBI:15734"/>
        <dbReference type="ChEBI" id="CHEBI:17478"/>
        <dbReference type="ChEBI" id="CHEBI:57540"/>
        <dbReference type="ChEBI" id="CHEBI:57945"/>
        <dbReference type="EC" id="1.1.1.1"/>
    </reaction>
</comment>
<comment type="cofactor">
    <cofactor evidence="1">
        <name>Fe cation</name>
        <dbReference type="ChEBI" id="CHEBI:24875"/>
    </cofactor>
</comment>
<keyword evidence="4" id="KW-0520">NAD</keyword>
<dbReference type="SUPFAM" id="SSF56796">
    <property type="entry name" value="Dehydroquinate synthase-like"/>
    <property type="match status" value="1"/>
</dbReference>
<dbReference type="Pfam" id="PF25137">
    <property type="entry name" value="ADH_Fe_C"/>
    <property type="match status" value="1"/>
</dbReference>
<gene>
    <name evidence="8" type="ORF">GGR23_003514</name>
</gene>
<keyword evidence="9" id="KW-1185">Reference proteome</keyword>
<keyword evidence="3" id="KW-0560">Oxidoreductase</keyword>
<protein>
    <recommendedName>
        <fullName evidence="10">Alcohol dehydrogenase</fullName>
    </recommendedName>
</protein>
<sequence>MTLQSLVFQTAGEILFGRGKASEAARRILPFGRKVFLVHGRTPARADWMAAELEALGAEISGFAVPGEPDLPLIEMGIAAARASGSDVVVAIGGGSVIDAGKAIAALVRASGPIIDYLEVVGTGRVLEDDPLPFIALPTTAGTGAEVTKNAVIGVPEHRRKVSLRDPRMLARLAIVDPALTDNSPRRVTLESGLDAVTQVIEPYISSRANRLTDALCRDAIQSGLSALRILMLREEEAARDQIAWTSLCGGLALANSGLGVVHGLAGPLGGLSEAPHGAICGALLPYALAANRDAVTEPEKARRIEEVLGFIGQAFETTSGKALSALANWSRASGLMTLGGMGITAQDRQAAAEAALASSSMKANPVPLDQATLLAILEAAS</sequence>
<dbReference type="PANTHER" id="PTHR11496:SF102">
    <property type="entry name" value="ALCOHOL DEHYDROGENASE 4"/>
    <property type="match status" value="1"/>
</dbReference>
<comment type="similarity">
    <text evidence="2">Belongs to the iron-containing alcohol dehydrogenase family.</text>
</comment>
<evidence type="ECO:0000256" key="4">
    <source>
        <dbReference type="ARBA" id="ARBA00023027"/>
    </source>
</evidence>
<dbReference type="PROSITE" id="PS00913">
    <property type="entry name" value="ADH_IRON_1"/>
    <property type="match status" value="1"/>
</dbReference>
<evidence type="ECO:0000256" key="5">
    <source>
        <dbReference type="ARBA" id="ARBA00049243"/>
    </source>
</evidence>
<evidence type="ECO:0008006" key="10">
    <source>
        <dbReference type="Google" id="ProtNLM"/>
    </source>
</evidence>
<dbReference type="RefSeq" id="WP_183367590.1">
    <property type="nucleotide sequence ID" value="NZ_JACIEZ010000008.1"/>
</dbReference>
<organism evidence="8 9">
    <name type="scientific">Gellertiella hungarica</name>
    <dbReference type="NCBI Taxonomy" id="1572859"/>
    <lineage>
        <taxon>Bacteria</taxon>
        <taxon>Pseudomonadati</taxon>
        <taxon>Pseudomonadota</taxon>
        <taxon>Alphaproteobacteria</taxon>
        <taxon>Hyphomicrobiales</taxon>
        <taxon>Rhizobiaceae</taxon>
        <taxon>Gellertiella</taxon>
    </lineage>
</organism>
<dbReference type="PANTHER" id="PTHR11496">
    <property type="entry name" value="ALCOHOL DEHYDROGENASE"/>
    <property type="match status" value="1"/>
</dbReference>
<dbReference type="InterPro" id="IPR001670">
    <property type="entry name" value="ADH_Fe/GldA"/>
</dbReference>
<accession>A0A7W6J7N1</accession>
<evidence type="ECO:0000313" key="9">
    <source>
        <dbReference type="Proteomes" id="UP000528286"/>
    </source>
</evidence>
<feature type="domain" description="Alcohol dehydrogenase iron-type/glycerol dehydrogenase GldA" evidence="6">
    <location>
        <begin position="13"/>
        <end position="178"/>
    </location>
</feature>
<dbReference type="Gene3D" id="1.20.1090.10">
    <property type="entry name" value="Dehydroquinate synthase-like - alpha domain"/>
    <property type="match status" value="1"/>
</dbReference>
<name>A0A7W6J7N1_9HYPH</name>
<dbReference type="Proteomes" id="UP000528286">
    <property type="component" value="Unassembled WGS sequence"/>
</dbReference>
<dbReference type="GO" id="GO:0046872">
    <property type="term" value="F:metal ion binding"/>
    <property type="evidence" value="ECO:0007669"/>
    <property type="project" value="InterPro"/>
</dbReference>
<dbReference type="GO" id="GO:0004022">
    <property type="term" value="F:alcohol dehydrogenase (NAD+) activity"/>
    <property type="evidence" value="ECO:0007669"/>
    <property type="project" value="UniProtKB-EC"/>
</dbReference>
<dbReference type="Pfam" id="PF00465">
    <property type="entry name" value="Fe-ADH"/>
    <property type="match status" value="1"/>
</dbReference>
<comment type="caution">
    <text evidence="8">The sequence shown here is derived from an EMBL/GenBank/DDBJ whole genome shotgun (WGS) entry which is preliminary data.</text>
</comment>
<proteinExistence type="inferred from homology"/>
<evidence type="ECO:0000256" key="1">
    <source>
        <dbReference type="ARBA" id="ARBA00001962"/>
    </source>
</evidence>
<dbReference type="InterPro" id="IPR056798">
    <property type="entry name" value="ADH_Fe_C"/>
</dbReference>
<dbReference type="FunFam" id="3.40.50.1970:FF:000003">
    <property type="entry name" value="Alcohol dehydrogenase, iron-containing"/>
    <property type="match status" value="1"/>
</dbReference>
<evidence type="ECO:0000256" key="3">
    <source>
        <dbReference type="ARBA" id="ARBA00023002"/>
    </source>
</evidence>
<dbReference type="InterPro" id="IPR039697">
    <property type="entry name" value="Alcohol_dehydrogenase_Fe"/>
</dbReference>
<dbReference type="Gene3D" id="3.40.50.1970">
    <property type="match status" value="1"/>
</dbReference>
<reference evidence="8 9" key="1">
    <citation type="submission" date="2020-08" db="EMBL/GenBank/DDBJ databases">
        <title>Genomic Encyclopedia of Type Strains, Phase IV (KMG-IV): sequencing the most valuable type-strain genomes for metagenomic binning, comparative biology and taxonomic classification.</title>
        <authorList>
            <person name="Goeker M."/>
        </authorList>
    </citation>
    <scope>NUCLEOTIDE SEQUENCE [LARGE SCALE GENOMIC DNA]</scope>
    <source>
        <strain evidence="8 9">DSM 29853</strain>
    </source>
</reference>
<dbReference type="EMBL" id="JACIEZ010000008">
    <property type="protein sequence ID" value="MBB4066299.1"/>
    <property type="molecule type" value="Genomic_DNA"/>
</dbReference>
<feature type="domain" description="Fe-containing alcohol dehydrogenase-like C-terminal" evidence="7">
    <location>
        <begin position="190"/>
        <end position="381"/>
    </location>
</feature>
<dbReference type="InterPro" id="IPR018211">
    <property type="entry name" value="ADH_Fe_CS"/>
</dbReference>